<dbReference type="Gene3D" id="3.40.630.30">
    <property type="match status" value="1"/>
</dbReference>
<dbReference type="Pfam" id="PF13302">
    <property type="entry name" value="Acetyltransf_3"/>
    <property type="match status" value="1"/>
</dbReference>
<comment type="caution">
    <text evidence="2">The sequence shown here is derived from an EMBL/GenBank/DDBJ whole genome shotgun (WGS) entry which is preliminary data.</text>
</comment>
<reference evidence="2" key="1">
    <citation type="journal article" date="2014" name="Front. Microbiol.">
        <title>High frequency of phylogenetically diverse reductive dehalogenase-homologous genes in deep subseafloor sedimentary metagenomes.</title>
        <authorList>
            <person name="Kawai M."/>
            <person name="Futagami T."/>
            <person name="Toyoda A."/>
            <person name="Takaki Y."/>
            <person name="Nishi S."/>
            <person name="Hori S."/>
            <person name="Arai W."/>
            <person name="Tsubouchi T."/>
            <person name="Morono Y."/>
            <person name="Uchiyama I."/>
            <person name="Ito T."/>
            <person name="Fujiyama A."/>
            <person name="Inagaki F."/>
            <person name="Takami H."/>
        </authorList>
    </citation>
    <scope>NUCLEOTIDE SEQUENCE</scope>
    <source>
        <strain evidence="2">Expedition CK06-06</strain>
    </source>
</reference>
<dbReference type="InterPro" id="IPR000182">
    <property type="entry name" value="GNAT_dom"/>
</dbReference>
<dbReference type="SUPFAM" id="SSF55729">
    <property type="entry name" value="Acyl-CoA N-acyltransferases (Nat)"/>
    <property type="match status" value="1"/>
</dbReference>
<evidence type="ECO:0000259" key="1">
    <source>
        <dbReference type="PROSITE" id="PS51186"/>
    </source>
</evidence>
<evidence type="ECO:0000313" key="2">
    <source>
        <dbReference type="EMBL" id="GAG15847.1"/>
    </source>
</evidence>
<dbReference type="PROSITE" id="PS51186">
    <property type="entry name" value="GNAT"/>
    <property type="match status" value="1"/>
</dbReference>
<dbReference type="AlphaFoldDB" id="X0VXL2"/>
<organism evidence="2">
    <name type="scientific">marine sediment metagenome</name>
    <dbReference type="NCBI Taxonomy" id="412755"/>
    <lineage>
        <taxon>unclassified sequences</taxon>
        <taxon>metagenomes</taxon>
        <taxon>ecological metagenomes</taxon>
    </lineage>
</organism>
<dbReference type="GO" id="GO:0016747">
    <property type="term" value="F:acyltransferase activity, transferring groups other than amino-acyl groups"/>
    <property type="evidence" value="ECO:0007669"/>
    <property type="project" value="InterPro"/>
</dbReference>
<protein>
    <recommendedName>
        <fullName evidence="1">N-acetyltransferase domain-containing protein</fullName>
    </recommendedName>
</protein>
<feature type="non-terminal residue" evidence="2">
    <location>
        <position position="1"/>
    </location>
</feature>
<dbReference type="EMBL" id="BARS01036498">
    <property type="protein sequence ID" value="GAG15847.1"/>
    <property type="molecule type" value="Genomic_DNA"/>
</dbReference>
<dbReference type="PANTHER" id="PTHR43415:SF3">
    <property type="entry name" value="GNAT-FAMILY ACETYLTRANSFERASE"/>
    <property type="match status" value="1"/>
</dbReference>
<dbReference type="PANTHER" id="PTHR43415">
    <property type="entry name" value="SPERMIDINE N(1)-ACETYLTRANSFERASE"/>
    <property type="match status" value="1"/>
</dbReference>
<accession>X0VXL2</accession>
<name>X0VXL2_9ZZZZ</name>
<dbReference type="InterPro" id="IPR016181">
    <property type="entry name" value="Acyl_CoA_acyltransferase"/>
</dbReference>
<gene>
    <name evidence="2" type="ORF">S01H1_56092</name>
</gene>
<feature type="domain" description="N-acetyltransferase" evidence="1">
    <location>
        <begin position="1"/>
        <end position="129"/>
    </location>
</feature>
<sequence length="147" mass="16525">LTASLSDYLSLYAEELDYPSPSRCSLAIEDASGRHIGNIMFYNIDRLQGEAELGITIGASSHWSLGYGSDAVRAALRHIFSDLALRRVYLKTLDWNDRARRCFEKAGFVRYGAMRRGSDTFILMEVRRERFLLDDASAPTGVPPTSR</sequence>
<proteinExistence type="predicted"/>